<dbReference type="Proteomes" id="UP000002051">
    <property type="component" value="Chromosome 3"/>
</dbReference>
<keyword evidence="3" id="KW-1185">Reference proteome</keyword>
<name>A0A072UVS5_MEDTR</name>
<reference evidence="1 3" key="2">
    <citation type="journal article" date="2014" name="BMC Genomics">
        <title>An improved genome release (version Mt4.0) for the model legume Medicago truncatula.</title>
        <authorList>
            <person name="Tang H."/>
            <person name="Krishnakumar V."/>
            <person name="Bidwell S."/>
            <person name="Rosen B."/>
            <person name="Chan A."/>
            <person name="Zhou S."/>
            <person name="Gentzbittel L."/>
            <person name="Childs K.L."/>
            <person name="Yandell M."/>
            <person name="Gundlach H."/>
            <person name="Mayer K.F."/>
            <person name="Schwartz D.C."/>
            <person name="Town C.D."/>
        </authorList>
    </citation>
    <scope>GENOME REANNOTATION</scope>
    <source>
        <strain evidence="1">A17</strain>
        <strain evidence="2 3">cv. Jemalong A17</strain>
    </source>
</reference>
<dbReference type="HOGENOM" id="CLU_160942_0_0_1"/>
<evidence type="ECO:0000313" key="3">
    <source>
        <dbReference type="Proteomes" id="UP000002051"/>
    </source>
</evidence>
<sequence>MAWLVNDLSPSFLNSLYGHDRLGLPNFRSKSLGEFIPEIERYLHKKKREAQNNIAMAECTLKEYATPSTEEPQAIIVYPTVEGNNFEIKPALLNLVQQIQFSGSPTEDPNLHISSFSSLSLFLKG</sequence>
<reference evidence="1 3" key="1">
    <citation type="journal article" date="2011" name="Nature">
        <title>The Medicago genome provides insight into the evolution of rhizobial symbioses.</title>
        <authorList>
            <person name="Young N.D."/>
            <person name="Debelle F."/>
            <person name="Oldroyd G.E."/>
            <person name="Geurts R."/>
            <person name="Cannon S.B."/>
            <person name="Udvardi M.K."/>
            <person name="Benedito V.A."/>
            <person name="Mayer K.F."/>
            <person name="Gouzy J."/>
            <person name="Schoof H."/>
            <person name="Van de Peer Y."/>
            <person name="Proost S."/>
            <person name="Cook D.R."/>
            <person name="Meyers B.C."/>
            <person name="Spannagl M."/>
            <person name="Cheung F."/>
            <person name="De Mita S."/>
            <person name="Krishnakumar V."/>
            <person name="Gundlach H."/>
            <person name="Zhou S."/>
            <person name="Mudge J."/>
            <person name="Bharti A.K."/>
            <person name="Murray J.D."/>
            <person name="Naoumkina M.A."/>
            <person name="Rosen B."/>
            <person name="Silverstein K.A."/>
            <person name="Tang H."/>
            <person name="Rombauts S."/>
            <person name="Zhao P.X."/>
            <person name="Zhou P."/>
            <person name="Barbe V."/>
            <person name="Bardou P."/>
            <person name="Bechner M."/>
            <person name="Bellec A."/>
            <person name="Berger A."/>
            <person name="Berges H."/>
            <person name="Bidwell S."/>
            <person name="Bisseling T."/>
            <person name="Choisne N."/>
            <person name="Couloux A."/>
            <person name="Denny R."/>
            <person name="Deshpande S."/>
            <person name="Dai X."/>
            <person name="Doyle J.J."/>
            <person name="Dudez A.M."/>
            <person name="Farmer A.D."/>
            <person name="Fouteau S."/>
            <person name="Franken C."/>
            <person name="Gibelin C."/>
            <person name="Gish J."/>
            <person name="Goldstein S."/>
            <person name="Gonzalez A.J."/>
            <person name="Green P.J."/>
            <person name="Hallab A."/>
            <person name="Hartog M."/>
            <person name="Hua A."/>
            <person name="Humphray S.J."/>
            <person name="Jeong D.H."/>
            <person name="Jing Y."/>
            <person name="Jocker A."/>
            <person name="Kenton S.M."/>
            <person name="Kim D.J."/>
            <person name="Klee K."/>
            <person name="Lai H."/>
            <person name="Lang C."/>
            <person name="Lin S."/>
            <person name="Macmil S.L."/>
            <person name="Magdelenat G."/>
            <person name="Matthews L."/>
            <person name="McCorrison J."/>
            <person name="Monaghan E.L."/>
            <person name="Mun J.H."/>
            <person name="Najar F.Z."/>
            <person name="Nicholson C."/>
            <person name="Noirot C."/>
            <person name="O'Bleness M."/>
            <person name="Paule C.R."/>
            <person name="Poulain J."/>
            <person name="Prion F."/>
            <person name="Qin B."/>
            <person name="Qu C."/>
            <person name="Retzel E.F."/>
            <person name="Riddle C."/>
            <person name="Sallet E."/>
            <person name="Samain S."/>
            <person name="Samson N."/>
            <person name="Sanders I."/>
            <person name="Saurat O."/>
            <person name="Scarpelli C."/>
            <person name="Schiex T."/>
            <person name="Segurens B."/>
            <person name="Severin A.J."/>
            <person name="Sherrier D.J."/>
            <person name="Shi R."/>
            <person name="Sims S."/>
            <person name="Singer S.R."/>
            <person name="Sinharoy S."/>
            <person name="Sterck L."/>
            <person name="Viollet A."/>
            <person name="Wang B.B."/>
            <person name="Wang K."/>
            <person name="Wang M."/>
            <person name="Wang X."/>
            <person name="Warfsmann J."/>
            <person name="Weissenbach J."/>
            <person name="White D.D."/>
            <person name="White J.D."/>
            <person name="Wiley G.B."/>
            <person name="Wincker P."/>
            <person name="Xing Y."/>
            <person name="Yang L."/>
            <person name="Yao Z."/>
            <person name="Ying F."/>
            <person name="Zhai J."/>
            <person name="Zhou L."/>
            <person name="Zuber A."/>
            <person name="Denarie J."/>
            <person name="Dixon R.A."/>
            <person name="May G.D."/>
            <person name="Schwartz D.C."/>
            <person name="Rogers J."/>
            <person name="Quetier F."/>
            <person name="Town C.D."/>
            <person name="Roe B.A."/>
        </authorList>
    </citation>
    <scope>NUCLEOTIDE SEQUENCE [LARGE SCALE GENOMIC DNA]</scope>
    <source>
        <strain evidence="1">A17</strain>
        <strain evidence="2 3">cv. Jemalong A17</strain>
    </source>
</reference>
<gene>
    <name evidence="1" type="ordered locus">MTR_3g044803</name>
</gene>
<reference evidence="2" key="3">
    <citation type="submission" date="2015-04" db="UniProtKB">
        <authorList>
            <consortium name="EnsemblPlants"/>
        </authorList>
    </citation>
    <scope>IDENTIFICATION</scope>
    <source>
        <strain evidence="2">cv. Jemalong A17</strain>
    </source>
</reference>
<proteinExistence type="predicted"/>
<protein>
    <submittedName>
        <fullName evidence="1 2">Uncharacterized protein</fullName>
    </submittedName>
</protein>
<accession>A0A072UVS5</accession>
<evidence type="ECO:0000313" key="2">
    <source>
        <dbReference type="EnsemblPlants" id="KEH33511"/>
    </source>
</evidence>
<evidence type="ECO:0000313" key="1">
    <source>
        <dbReference type="EMBL" id="KEH33511.1"/>
    </source>
</evidence>
<dbReference type="EMBL" id="CM001219">
    <property type="protein sequence ID" value="KEH33511.1"/>
    <property type="molecule type" value="Genomic_DNA"/>
</dbReference>
<organism evidence="1 3">
    <name type="scientific">Medicago truncatula</name>
    <name type="common">Barrel medic</name>
    <name type="synonym">Medicago tribuloides</name>
    <dbReference type="NCBI Taxonomy" id="3880"/>
    <lineage>
        <taxon>Eukaryota</taxon>
        <taxon>Viridiplantae</taxon>
        <taxon>Streptophyta</taxon>
        <taxon>Embryophyta</taxon>
        <taxon>Tracheophyta</taxon>
        <taxon>Spermatophyta</taxon>
        <taxon>Magnoliopsida</taxon>
        <taxon>eudicotyledons</taxon>
        <taxon>Gunneridae</taxon>
        <taxon>Pentapetalae</taxon>
        <taxon>rosids</taxon>
        <taxon>fabids</taxon>
        <taxon>Fabales</taxon>
        <taxon>Fabaceae</taxon>
        <taxon>Papilionoideae</taxon>
        <taxon>50 kb inversion clade</taxon>
        <taxon>NPAAA clade</taxon>
        <taxon>Hologalegina</taxon>
        <taxon>IRL clade</taxon>
        <taxon>Trifolieae</taxon>
        <taxon>Medicago</taxon>
    </lineage>
</organism>
<dbReference type="AlphaFoldDB" id="A0A072UVS5"/>
<dbReference type="EnsemblPlants" id="KEH33511">
    <property type="protein sequence ID" value="KEH33511"/>
    <property type="gene ID" value="MTR_3g044803"/>
</dbReference>